<sequence>MERPMELIQSSFSFSESAMKYMVSERVESSNALGLLRMSSAPLTVRHVATGMTPRGREVRVTAESLNQKSLPCLRTNQRRRQVLMYSPCLVSHPVRSGLDQNSTPS</sequence>
<dbReference type="EMBL" id="CP144691">
    <property type="protein sequence ID" value="WVY94624.1"/>
    <property type="molecule type" value="Genomic_DNA"/>
</dbReference>
<reference evidence="1 2" key="1">
    <citation type="journal article" date="2023" name="Life. Sci Alliance">
        <title>Evolutionary insights into 3D genome organization and epigenetic landscape of Vigna mungo.</title>
        <authorList>
            <person name="Junaid A."/>
            <person name="Singh B."/>
            <person name="Bhatia S."/>
        </authorList>
    </citation>
    <scope>NUCLEOTIDE SEQUENCE [LARGE SCALE GENOMIC DNA]</scope>
    <source>
        <strain evidence="1">Urdbean</strain>
    </source>
</reference>
<organism evidence="1 2">
    <name type="scientific">Vigna mungo</name>
    <name type="common">Black gram</name>
    <name type="synonym">Phaseolus mungo</name>
    <dbReference type="NCBI Taxonomy" id="3915"/>
    <lineage>
        <taxon>Eukaryota</taxon>
        <taxon>Viridiplantae</taxon>
        <taxon>Streptophyta</taxon>
        <taxon>Embryophyta</taxon>
        <taxon>Tracheophyta</taxon>
        <taxon>Spermatophyta</taxon>
        <taxon>Magnoliopsida</taxon>
        <taxon>eudicotyledons</taxon>
        <taxon>Gunneridae</taxon>
        <taxon>Pentapetalae</taxon>
        <taxon>rosids</taxon>
        <taxon>fabids</taxon>
        <taxon>Fabales</taxon>
        <taxon>Fabaceae</taxon>
        <taxon>Papilionoideae</taxon>
        <taxon>50 kb inversion clade</taxon>
        <taxon>NPAAA clade</taxon>
        <taxon>indigoferoid/millettioid clade</taxon>
        <taxon>Phaseoleae</taxon>
        <taxon>Vigna</taxon>
    </lineage>
</organism>
<proteinExistence type="predicted"/>
<dbReference type="AlphaFoldDB" id="A0AAQ3MPW0"/>
<protein>
    <submittedName>
        <fullName evidence="1">Uncharacterized protein</fullName>
    </submittedName>
</protein>
<gene>
    <name evidence="1" type="ORF">V8G54_033712</name>
</gene>
<evidence type="ECO:0000313" key="1">
    <source>
        <dbReference type="EMBL" id="WVY94624.1"/>
    </source>
</evidence>
<keyword evidence="2" id="KW-1185">Reference proteome</keyword>
<accession>A0AAQ3MPW0</accession>
<dbReference type="Proteomes" id="UP001374535">
    <property type="component" value="Chromosome 10"/>
</dbReference>
<evidence type="ECO:0000313" key="2">
    <source>
        <dbReference type="Proteomes" id="UP001374535"/>
    </source>
</evidence>
<name>A0AAQ3MPW0_VIGMU</name>